<sequence>MIKNEHGDLNICTCQRQAHVHGMQDLPPVDFPHVFNEQIHVKDLEMYANSLGDEAQGYLLPVIDHDKKQGLTVVAQFYQDFIDALKPIVPTVFKGLENIQNPVEQHTVTTVVIGQLYDFTYMMQHVSELRAVKSLSVTGNEHNLMNRLKALESRVLAAVEKSKVTGLRMLRNHPVLNAWYDQLIALLTPEFNKINQAIRNLPSAALRQQNLQQLIQDLTHLTQMPFIL</sequence>
<accession>A0A7R9Q2Q5</accession>
<dbReference type="EMBL" id="OC862409">
    <property type="protein sequence ID" value="CAD7630199.1"/>
    <property type="molecule type" value="Genomic_DNA"/>
</dbReference>
<dbReference type="Proteomes" id="UP000759131">
    <property type="component" value="Unassembled WGS sequence"/>
</dbReference>
<evidence type="ECO:0000313" key="2">
    <source>
        <dbReference type="Proteomes" id="UP000759131"/>
    </source>
</evidence>
<protein>
    <submittedName>
        <fullName evidence="1">Uncharacterized protein</fullName>
    </submittedName>
</protein>
<dbReference type="AlphaFoldDB" id="A0A7R9Q2Q5"/>
<keyword evidence="2" id="KW-1185">Reference proteome</keyword>
<gene>
    <name evidence="1" type="ORF">OSB1V03_LOCUS10612</name>
</gene>
<name>A0A7R9Q2Q5_9ACAR</name>
<proteinExistence type="predicted"/>
<evidence type="ECO:0000313" key="1">
    <source>
        <dbReference type="EMBL" id="CAD7630199.1"/>
    </source>
</evidence>
<dbReference type="EMBL" id="CAJPIZ010007834">
    <property type="protein sequence ID" value="CAG2110629.1"/>
    <property type="molecule type" value="Genomic_DNA"/>
</dbReference>
<reference evidence="1" key="1">
    <citation type="submission" date="2020-11" db="EMBL/GenBank/DDBJ databases">
        <authorList>
            <person name="Tran Van P."/>
        </authorList>
    </citation>
    <scope>NUCLEOTIDE SEQUENCE</scope>
</reference>
<organism evidence="1">
    <name type="scientific">Medioppia subpectinata</name>
    <dbReference type="NCBI Taxonomy" id="1979941"/>
    <lineage>
        <taxon>Eukaryota</taxon>
        <taxon>Metazoa</taxon>
        <taxon>Ecdysozoa</taxon>
        <taxon>Arthropoda</taxon>
        <taxon>Chelicerata</taxon>
        <taxon>Arachnida</taxon>
        <taxon>Acari</taxon>
        <taxon>Acariformes</taxon>
        <taxon>Sarcoptiformes</taxon>
        <taxon>Oribatida</taxon>
        <taxon>Brachypylina</taxon>
        <taxon>Oppioidea</taxon>
        <taxon>Oppiidae</taxon>
        <taxon>Medioppia</taxon>
    </lineage>
</organism>